<reference evidence="3" key="1">
    <citation type="submission" date="2019-12" db="EMBL/GenBank/DDBJ databases">
        <authorList>
            <person name="Scholes J."/>
        </authorList>
    </citation>
    <scope>NUCLEOTIDE SEQUENCE</scope>
</reference>
<dbReference type="InterPro" id="IPR021916">
    <property type="entry name" value="DUF3527"/>
</dbReference>
<gene>
    <name evidence="3" type="ORF">SHERM_26902</name>
</gene>
<proteinExistence type="predicted"/>
<dbReference type="Pfam" id="PF13966">
    <property type="entry name" value="zf-RVT"/>
    <property type="match status" value="1"/>
</dbReference>
<evidence type="ECO:0000259" key="2">
    <source>
        <dbReference type="Pfam" id="PF13966"/>
    </source>
</evidence>
<dbReference type="Pfam" id="PF12043">
    <property type="entry name" value="DUF3527"/>
    <property type="match status" value="2"/>
</dbReference>
<protein>
    <recommendedName>
        <fullName evidence="2">Reverse transcriptase zinc-binding domain-containing protein</fullName>
    </recommendedName>
</protein>
<evidence type="ECO:0000313" key="4">
    <source>
        <dbReference type="Proteomes" id="UP001153555"/>
    </source>
</evidence>
<organism evidence="3 4">
    <name type="scientific">Striga hermonthica</name>
    <name type="common">Purple witchweed</name>
    <name type="synonym">Buchnera hermonthica</name>
    <dbReference type="NCBI Taxonomy" id="68872"/>
    <lineage>
        <taxon>Eukaryota</taxon>
        <taxon>Viridiplantae</taxon>
        <taxon>Streptophyta</taxon>
        <taxon>Embryophyta</taxon>
        <taxon>Tracheophyta</taxon>
        <taxon>Spermatophyta</taxon>
        <taxon>Magnoliopsida</taxon>
        <taxon>eudicotyledons</taxon>
        <taxon>Gunneridae</taxon>
        <taxon>Pentapetalae</taxon>
        <taxon>asterids</taxon>
        <taxon>lamiids</taxon>
        <taxon>Lamiales</taxon>
        <taxon>Orobanchaceae</taxon>
        <taxon>Buchnereae</taxon>
        <taxon>Striga</taxon>
    </lineage>
</organism>
<dbReference type="Proteomes" id="UP001153555">
    <property type="component" value="Unassembled WGS sequence"/>
</dbReference>
<comment type="caution">
    <text evidence="3">The sequence shown here is derived from an EMBL/GenBank/DDBJ whole genome shotgun (WGS) entry which is preliminary data.</text>
</comment>
<dbReference type="PANTHER" id="PTHR31390">
    <property type="entry name" value="EXPRESSED PROTEIN"/>
    <property type="match status" value="1"/>
</dbReference>
<dbReference type="OrthoDB" id="1898655at2759"/>
<feature type="domain" description="Reverse transcriptase zinc-binding" evidence="2">
    <location>
        <begin position="420"/>
        <end position="506"/>
    </location>
</feature>
<accession>A0A9N7NCN7</accession>
<dbReference type="AlphaFoldDB" id="A0A9N7NCN7"/>
<feature type="region of interest" description="Disordered" evidence="1">
    <location>
        <begin position="121"/>
        <end position="149"/>
    </location>
</feature>
<evidence type="ECO:0000313" key="3">
    <source>
        <dbReference type="EMBL" id="CAA0831554.1"/>
    </source>
</evidence>
<dbReference type="PANTHER" id="PTHR31390:SF0">
    <property type="entry name" value="DOMAIN PROTEIN, PUTATIVE (DUF3527)-RELATED"/>
    <property type="match status" value="1"/>
</dbReference>
<sequence length="514" mass="57344">MDLDFDKYCLVDRQSPTTVLSKTTIKGTSVERKKIELSQQNAPCGFSFEIIDSLCTSDEDRPIVTSLSGKGTSVCSHNIDSGSWASMVPTESVGGAVMSASNGPQIKSRFKPVKKMFDPFVKSKLQRSPSSNSNKRTNEGKENMQSSSSSIAHLHGLLKLGKRRGGVPFFEFSVKSSPDDFYLAKIERAEYGFNWVYTFHSLHKGGKKTSHKNNGNRALSHNMLAQMHVSCNPCENFVMTEFVLYEIKNNSCENNNARFEYSPELEIVAVVVKARLGKKTEEGIFGISRPPAETHVLVPGGAHGSPAGGDRPSRLIDRWRLGGGCDCGGWDMACPIDVFSCPNNALLVDGRNISTELFFQGKKDIFLPAFAMKVRTGEEGKLYDVDFHARLSSLQAFSICVAVLHAQVEASGRMTAGGQFTTRSAYSSLTPDVFPVNRRLWKMIWSWVGPQRIHQFLWLAAKDRLLTNSERYRRHLATSPLCELCRSHPETTLHVLRDCEFSTKFWKKVVPRFC</sequence>
<evidence type="ECO:0000256" key="1">
    <source>
        <dbReference type="SAM" id="MobiDB-lite"/>
    </source>
</evidence>
<dbReference type="EMBL" id="CACSLK010027832">
    <property type="protein sequence ID" value="CAA0831554.1"/>
    <property type="molecule type" value="Genomic_DNA"/>
</dbReference>
<dbReference type="InterPro" id="IPR026960">
    <property type="entry name" value="RVT-Znf"/>
</dbReference>
<feature type="compositionally biased region" description="Polar residues" evidence="1">
    <location>
        <begin position="126"/>
        <end position="135"/>
    </location>
</feature>
<keyword evidence="4" id="KW-1185">Reference proteome</keyword>
<name>A0A9N7NCN7_STRHE</name>